<name>A0A1M5T4J3_9BACT</name>
<feature type="transmembrane region" description="Helical" evidence="13">
    <location>
        <begin position="354"/>
        <end position="373"/>
    </location>
</feature>
<dbReference type="InterPro" id="IPR004772">
    <property type="entry name" value="TrkH"/>
</dbReference>
<feature type="transmembrane region" description="Helical" evidence="13">
    <location>
        <begin position="274"/>
        <end position="293"/>
    </location>
</feature>
<feature type="binding site" evidence="12">
    <location>
        <position position="109"/>
    </location>
    <ligand>
        <name>K(+)</name>
        <dbReference type="ChEBI" id="CHEBI:29103"/>
    </ligand>
</feature>
<keyword evidence="9 13" id="KW-1133">Transmembrane helix</keyword>
<feature type="transmembrane region" description="Helical" evidence="13">
    <location>
        <begin position="455"/>
        <end position="483"/>
    </location>
</feature>
<keyword evidence="7 13" id="KW-0812">Transmembrane</keyword>
<evidence type="ECO:0000256" key="9">
    <source>
        <dbReference type="ARBA" id="ARBA00022989"/>
    </source>
</evidence>
<feature type="binding site" evidence="12">
    <location>
        <position position="316"/>
    </location>
    <ligand>
        <name>K(+)</name>
        <dbReference type="ChEBI" id="CHEBI:29103"/>
    </ligand>
</feature>
<dbReference type="PANTHER" id="PTHR32024">
    <property type="entry name" value="TRK SYSTEM POTASSIUM UPTAKE PROTEIN TRKG-RELATED"/>
    <property type="match status" value="1"/>
</dbReference>
<evidence type="ECO:0000256" key="10">
    <source>
        <dbReference type="ARBA" id="ARBA00023065"/>
    </source>
</evidence>
<feature type="transmembrane region" description="Helical" evidence="13">
    <location>
        <begin position="69"/>
        <end position="89"/>
    </location>
</feature>
<keyword evidence="15" id="KW-1185">Reference proteome</keyword>
<keyword evidence="3" id="KW-0813">Transport</keyword>
<dbReference type="Proteomes" id="UP000184139">
    <property type="component" value="Unassembled WGS sequence"/>
</dbReference>
<dbReference type="GO" id="GO:0005886">
    <property type="term" value="C:plasma membrane"/>
    <property type="evidence" value="ECO:0007669"/>
    <property type="project" value="UniProtKB-SubCell"/>
</dbReference>
<evidence type="ECO:0000256" key="3">
    <source>
        <dbReference type="ARBA" id="ARBA00022448"/>
    </source>
</evidence>
<keyword evidence="12" id="KW-0479">Metal-binding</keyword>
<evidence type="ECO:0000256" key="1">
    <source>
        <dbReference type="ARBA" id="ARBA00004429"/>
    </source>
</evidence>
<evidence type="ECO:0000256" key="13">
    <source>
        <dbReference type="SAM" id="Phobius"/>
    </source>
</evidence>
<dbReference type="Pfam" id="PF02386">
    <property type="entry name" value="TrkH"/>
    <property type="match status" value="1"/>
</dbReference>
<dbReference type="PIRSF" id="PIRSF006247">
    <property type="entry name" value="TrkH"/>
    <property type="match status" value="1"/>
</dbReference>
<dbReference type="AlphaFoldDB" id="A0A1M5T4J3"/>
<dbReference type="PANTHER" id="PTHR32024:SF2">
    <property type="entry name" value="TRK SYSTEM POTASSIUM UPTAKE PROTEIN TRKG-RELATED"/>
    <property type="match status" value="1"/>
</dbReference>
<feature type="binding site" evidence="12">
    <location>
        <position position="317"/>
    </location>
    <ligand>
        <name>K(+)</name>
        <dbReference type="ChEBI" id="CHEBI:29103"/>
    </ligand>
</feature>
<feature type="transmembrane region" description="Helical" evidence="13">
    <location>
        <begin position="330"/>
        <end position="347"/>
    </location>
</feature>
<proteinExistence type="inferred from homology"/>
<evidence type="ECO:0000313" key="14">
    <source>
        <dbReference type="EMBL" id="SHH45654.1"/>
    </source>
</evidence>
<comment type="similarity">
    <text evidence="2">Belongs to the TrkH potassium transport family.</text>
</comment>
<dbReference type="RefSeq" id="WP_073373324.1">
    <property type="nucleotide sequence ID" value="NZ_FQXS01000002.1"/>
</dbReference>
<keyword evidence="6" id="KW-0633">Potassium transport</keyword>
<evidence type="ECO:0000256" key="6">
    <source>
        <dbReference type="ARBA" id="ARBA00022538"/>
    </source>
</evidence>
<reference evidence="14 15" key="1">
    <citation type="submission" date="2016-11" db="EMBL/GenBank/DDBJ databases">
        <authorList>
            <person name="Jaros S."/>
            <person name="Januszkiewicz K."/>
            <person name="Wedrychowicz H."/>
        </authorList>
    </citation>
    <scope>NUCLEOTIDE SEQUENCE [LARGE SCALE GENOMIC DNA]</scope>
    <source>
        <strain evidence="14 15">DSM 9705</strain>
    </source>
</reference>
<organism evidence="14 15">
    <name type="scientific">Desulfofustis glycolicus DSM 9705</name>
    <dbReference type="NCBI Taxonomy" id="1121409"/>
    <lineage>
        <taxon>Bacteria</taxon>
        <taxon>Pseudomonadati</taxon>
        <taxon>Thermodesulfobacteriota</taxon>
        <taxon>Desulfobulbia</taxon>
        <taxon>Desulfobulbales</taxon>
        <taxon>Desulfocapsaceae</taxon>
        <taxon>Desulfofustis</taxon>
    </lineage>
</organism>
<dbReference type="GO" id="GO:0015379">
    <property type="term" value="F:potassium:chloride symporter activity"/>
    <property type="evidence" value="ECO:0007669"/>
    <property type="project" value="InterPro"/>
</dbReference>
<gene>
    <name evidence="14" type="ORF">SAMN02745124_00598</name>
</gene>
<keyword evidence="8 12" id="KW-0630">Potassium</keyword>
<keyword evidence="5" id="KW-0997">Cell inner membrane</keyword>
<feature type="transmembrane region" description="Helical" evidence="13">
    <location>
        <begin position="235"/>
        <end position="254"/>
    </location>
</feature>
<dbReference type="InterPro" id="IPR003445">
    <property type="entry name" value="Cat_transpt"/>
</dbReference>
<keyword evidence="4" id="KW-1003">Cell membrane</keyword>
<feature type="transmembrane region" description="Helical" evidence="13">
    <location>
        <begin position="12"/>
        <end position="31"/>
    </location>
</feature>
<feature type="transmembrane region" description="Helical" evidence="13">
    <location>
        <begin position="423"/>
        <end position="443"/>
    </location>
</feature>
<dbReference type="OrthoDB" id="9810952at2"/>
<evidence type="ECO:0000256" key="7">
    <source>
        <dbReference type="ARBA" id="ARBA00022692"/>
    </source>
</evidence>
<evidence type="ECO:0000256" key="2">
    <source>
        <dbReference type="ARBA" id="ARBA00009137"/>
    </source>
</evidence>
<feature type="transmembrane region" description="Helical" evidence="13">
    <location>
        <begin position="393"/>
        <end position="416"/>
    </location>
</feature>
<evidence type="ECO:0000256" key="11">
    <source>
        <dbReference type="ARBA" id="ARBA00023136"/>
    </source>
</evidence>
<keyword evidence="10" id="KW-0406">Ion transport</keyword>
<evidence type="ECO:0000313" key="15">
    <source>
        <dbReference type="Proteomes" id="UP000184139"/>
    </source>
</evidence>
<feature type="transmembrane region" description="Helical" evidence="13">
    <location>
        <begin position="37"/>
        <end position="57"/>
    </location>
</feature>
<protein>
    <submittedName>
        <fullName evidence="14">Trk system potassium uptake protein TrkH</fullName>
    </submittedName>
</protein>
<evidence type="ECO:0000256" key="8">
    <source>
        <dbReference type="ARBA" id="ARBA00022958"/>
    </source>
</evidence>
<sequence>MNLACICHVMSTLLLVTGGSLLLPITCSLFYGGDDLWPLAVSACVISSAGLLLRLFFRHFSDLSFREGVLVAASGWVIISALSTLPFLLHGSIGSFTDAYFEMMSGYTTTGASILTDIEALPHGLLFWRSQTHLLGGMGFLTLTLIFLPHGMGSLRIFRAESSPGQVITREKFVARNRDAMIWLWAIYLSLNILQAGLLLLGGMDLFNALCTAFGTVSTSGYSPKNASIGHYGSAYIDWVVITFMFLGGITFLLYYQLLRGRLGSVVANTELRWYLVLLSAFCGAVSLDLWAAGTYESFAEALRFGTFQVTSLLTTTGFTTADYERWPQAAQMFLFVVCFIGACAGSTTSGIKVVHYVILCKYLVGAIKKIFIQPLSVVSVRLNGRPVEQAVIDLAVCYFVVNIFMVLLGGCVMVLSDRLDYLSAMSAVISSLMNIGPGFGAVGPSENFAFISDFGKWFLCFNMLVGRLEMFSVLIIFFPAFWRR</sequence>
<feature type="transmembrane region" description="Helical" evidence="13">
    <location>
        <begin position="134"/>
        <end position="159"/>
    </location>
</feature>
<comment type="subcellular location">
    <subcellularLocation>
        <location evidence="1">Cell inner membrane</location>
        <topology evidence="1">Multi-pass membrane protein</topology>
    </subcellularLocation>
</comment>
<feature type="transmembrane region" description="Helical" evidence="13">
    <location>
        <begin position="180"/>
        <end position="200"/>
    </location>
</feature>
<accession>A0A1M5T4J3</accession>
<evidence type="ECO:0000256" key="5">
    <source>
        <dbReference type="ARBA" id="ARBA00022519"/>
    </source>
</evidence>
<dbReference type="GO" id="GO:0046872">
    <property type="term" value="F:metal ion binding"/>
    <property type="evidence" value="ECO:0007669"/>
    <property type="project" value="UniProtKB-KW"/>
</dbReference>
<dbReference type="EMBL" id="FQXS01000002">
    <property type="protein sequence ID" value="SHH45654.1"/>
    <property type="molecule type" value="Genomic_DNA"/>
</dbReference>
<evidence type="ECO:0000256" key="12">
    <source>
        <dbReference type="PIRSR" id="PIRSR006247-1"/>
    </source>
</evidence>
<feature type="binding site" evidence="12">
    <location>
        <position position="110"/>
    </location>
    <ligand>
        <name>K(+)</name>
        <dbReference type="ChEBI" id="CHEBI:29103"/>
    </ligand>
</feature>
<evidence type="ECO:0000256" key="4">
    <source>
        <dbReference type="ARBA" id="ARBA00022475"/>
    </source>
</evidence>
<dbReference type="STRING" id="1121409.SAMN02745124_00598"/>
<keyword evidence="11 13" id="KW-0472">Membrane</keyword>
<feature type="binding site" evidence="12">
    <location>
        <position position="435"/>
    </location>
    <ligand>
        <name>K(+)</name>
        <dbReference type="ChEBI" id="CHEBI:29103"/>
    </ligand>
</feature>